<accession>A0A5B0QWC2</accession>
<sequence length="66" mass="7123">MPTRFADRPDDDADSQAPTHATRSATWEPSSPEAHHQSPIAASSEAETLKEPPLSRLLPASDSRPC</sequence>
<name>A0A5B0QWC2_PUCGR</name>
<evidence type="ECO:0000313" key="3">
    <source>
        <dbReference type="Proteomes" id="UP000324748"/>
    </source>
</evidence>
<evidence type="ECO:0000313" key="2">
    <source>
        <dbReference type="EMBL" id="KAA1117528.1"/>
    </source>
</evidence>
<keyword evidence="3" id="KW-1185">Reference proteome</keyword>
<proteinExistence type="predicted"/>
<feature type="compositionally biased region" description="Polar residues" evidence="1">
    <location>
        <begin position="16"/>
        <end position="29"/>
    </location>
</feature>
<evidence type="ECO:0000256" key="1">
    <source>
        <dbReference type="SAM" id="MobiDB-lite"/>
    </source>
</evidence>
<protein>
    <submittedName>
        <fullName evidence="2">Uncharacterized protein</fullName>
    </submittedName>
</protein>
<dbReference type="AlphaFoldDB" id="A0A5B0QWC2"/>
<feature type="region of interest" description="Disordered" evidence="1">
    <location>
        <begin position="1"/>
        <end position="66"/>
    </location>
</feature>
<reference evidence="2 3" key="1">
    <citation type="submission" date="2019-05" db="EMBL/GenBank/DDBJ databases">
        <title>Emergence of the Ug99 lineage of the wheat stem rust pathogen through somatic hybridization.</title>
        <authorList>
            <person name="Li F."/>
            <person name="Upadhyaya N.M."/>
            <person name="Sperschneider J."/>
            <person name="Matny O."/>
            <person name="Nguyen-Phuc H."/>
            <person name="Mago R."/>
            <person name="Raley C."/>
            <person name="Miller M.E."/>
            <person name="Silverstein K.A.T."/>
            <person name="Henningsen E."/>
            <person name="Hirsch C.D."/>
            <person name="Visser B."/>
            <person name="Pretorius Z.A."/>
            <person name="Steffenson B.J."/>
            <person name="Schwessinger B."/>
            <person name="Dodds P.N."/>
            <person name="Figueroa M."/>
        </authorList>
    </citation>
    <scope>NUCLEOTIDE SEQUENCE [LARGE SCALE GENOMIC DNA]</scope>
    <source>
        <strain evidence="2">21-0</strain>
    </source>
</reference>
<dbReference type="Proteomes" id="UP000324748">
    <property type="component" value="Unassembled WGS sequence"/>
</dbReference>
<organism evidence="2 3">
    <name type="scientific">Puccinia graminis f. sp. tritici</name>
    <dbReference type="NCBI Taxonomy" id="56615"/>
    <lineage>
        <taxon>Eukaryota</taxon>
        <taxon>Fungi</taxon>
        <taxon>Dikarya</taxon>
        <taxon>Basidiomycota</taxon>
        <taxon>Pucciniomycotina</taxon>
        <taxon>Pucciniomycetes</taxon>
        <taxon>Pucciniales</taxon>
        <taxon>Pucciniaceae</taxon>
        <taxon>Puccinia</taxon>
    </lineage>
</organism>
<comment type="caution">
    <text evidence="2">The sequence shown here is derived from an EMBL/GenBank/DDBJ whole genome shotgun (WGS) entry which is preliminary data.</text>
</comment>
<dbReference type="EMBL" id="VSWC01000002">
    <property type="protein sequence ID" value="KAA1117528.1"/>
    <property type="molecule type" value="Genomic_DNA"/>
</dbReference>
<gene>
    <name evidence="2" type="ORF">PGT21_013335</name>
</gene>